<dbReference type="InterPro" id="IPR036286">
    <property type="entry name" value="LexA/Signal_pep-like_sf"/>
</dbReference>
<dbReference type="InterPro" id="IPR000223">
    <property type="entry name" value="Pept_S26A_signal_pept_1"/>
</dbReference>
<dbReference type="GO" id="GO:0009003">
    <property type="term" value="F:signal peptidase activity"/>
    <property type="evidence" value="ECO:0007669"/>
    <property type="project" value="UniProtKB-EC"/>
</dbReference>
<feature type="transmembrane region" description="Helical" evidence="2">
    <location>
        <begin position="86"/>
        <end position="104"/>
    </location>
</feature>
<evidence type="ECO:0000256" key="1">
    <source>
        <dbReference type="ARBA" id="ARBA00009370"/>
    </source>
</evidence>
<sequence>MPWLAALLGLLGPVGLLYTSLILTSLALLLSAVSLYVMAWLGLSRSFGIVQLLLLVLCVVSAGYYASQPPDLRRFPLLARFDRPGWLKGTAFLIVVLGLFWLGARTFVELIGLRGVSMIPTMRTAERALTVRLPLLRGDIRRGTIVIYPLPDGNGQLISRVVALAGDTVEMKRGLVSVNGKPTDDPTRIAKLRAAGCLDENLDENNLTLLAVKDQQQAKRLTVPAGSVFVLADNRATNFEDSRYFGPLPLSQITGVVHPAARSAGLPLTHDECFPSQYRP</sequence>
<dbReference type="GO" id="GO:0006465">
    <property type="term" value="P:signal peptide processing"/>
    <property type="evidence" value="ECO:0007669"/>
    <property type="project" value="InterPro"/>
</dbReference>
<dbReference type="GO" id="GO:0004252">
    <property type="term" value="F:serine-type endopeptidase activity"/>
    <property type="evidence" value="ECO:0007669"/>
    <property type="project" value="InterPro"/>
</dbReference>
<organism evidence="4 5">
    <name type="scientific">Deinococcus ruber</name>
    <dbReference type="NCBI Taxonomy" id="1848197"/>
    <lineage>
        <taxon>Bacteria</taxon>
        <taxon>Thermotogati</taxon>
        <taxon>Deinococcota</taxon>
        <taxon>Deinococci</taxon>
        <taxon>Deinococcales</taxon>
        <taxon>Deinococcaceae</taxon>
        <taxon>Deinococcus</taxon>
    </lineage>
</organism>
<dbReference type="Gene3D" id="2.10.109.10">
    <property type="entry name" value="Umud Fragment, subunit A"/>
    <property type="match status" value="1"/>
</dbReference>
<keyword evidence="2" id="KW-0812">Transmembrane</keyword>
<evidence type="ECO:0000313" key="5">
    <source>
        <dbReference type="Proteomes" id="UP000603865"/>
    </source>
</evidence>
<feature type="transmembrane region" description="Helical" evidence="2">
    <location>
        <begin position="48"/>
        <end position="66"/>
    </location>
</feature>
<dbReference type="NCBIfam" id="TIGR02227">
    <property type="entry name" value="sigpep_I_bact"/>
    <property type="match status" value="1"/>
</dbReference>
<feature type="transmembrane region" description="Helical" evidence="2">
    <location>
        <begin position="20"/>
        <end position="41"/>
    </location>
</feature>
<dbReference type="GO" id="GO:0016020">
    <property type="term" value="C:membrane"/>
    <property type="evidence" value="ECO:0007669"/>
    <property type="project" value="UniProtKB-SubCell"/>
</dbReference>
<accession>A0A918F6B3</accession>
<evidence type="ECO:0000259" key="3">
    <source>
        <dbReference type="Pfam" id="PF10502"/>
    </source>
</evidence>
<dbReference type="PANTHER" id="PTHR43390:SF1">
    <property type="entry name" value="CHLOROPLAST PROCESSING PEPTIDASE"/>
    <property type="match status" value="1"/>
</dbReference>
<keyword evidence="2" id="KW-1133">Transmembrane helix</keyword>
<dbReference type="Proteomes" id="UP000603865">
    <property type="component" value="Unassembled WGS sequence"/>
</dbReference>
<comment type="caution">
    <text evidence="2">Lacks conserved residue(s) required for the propagation of feature annotation.</text>
</comment>
<evidence type="ECO:0000256" key="2">
    <source>
        <dbReference type="RuleBase" id="RU362042"/>
    </source>
</evidence>
<keyword evidence="5" id="KW-1185">Reference proteome</keyword>
<evidence type="ECO:0000313" key="4">
    <source>
        <dbReference type="EMBL" id="GGR05387.1"/>
    </source>
</evidence>
<comment type="caution">
    <text evidence="4">The sequence shown here is derived from an EMBL/GenBank/DDBJ whole genome shotgun (WGS) entry which is preliminary data.</text>
</comment>
<protein>
    <recommendedName>
        <fullName evidence="2">Signal peptidase I</fullName>
        <ecNumber evidence="2">3.4.21.89</ecNumber>
    </recommendedName>
</protein>
<dbReference type="Pfam" id="PF10502">
    <property type="entry name" value="Peptidase_S26"/>
    <property type="match status" value="1"/>
</dbReference>
<comment type="similarity">
    <text evidence="1 2">Belongs to the peptidase S26 family.</text>
</comment>
<feature type="domain" description="Peptidase S26" evidence="3">
    <location>
        <begin position="92"/>
        <end position="257"/>
    </location>
</feature>
<reference evidence="4" key="1">
    <citation type="journal article" date="2014" name="Int. J. Syst. Evol. Microbiol.">
        <title>Complete genome sequence of Corynebacterium casei LMG S-19264T (=DSM 44701T), isolated from a smear-ripened cheese.</title>
        <authorList>
            <consortium name="US DOE Joint Genome Institute (JGI-PGF)"/>
            <person name="Walter F."/>
            <person name="Albersmeier A."/>
            <person name="Kalinowski J."/>
            <person name="Ruckert C."/>
        </authorList>
    </citation>
    <scope>NUCLEOTIDE SEQUENCE</scope>
    <source>
        <strain evidence="4">JCM 31311</strain>
    </source>
</reference>
<gene>
    <name evidence="4" type="ORF">GCM10008957_17910</name>
</gene>
<dbReference type="EMBL" id="BMQL01000007">
    <property type="protein sequence ID" value="GGR05387.1"/>
    <property type="molecule type" value="Genomic_DNA"/>
</dbReference>
<dbReference type="SUPFAM" id="SSF51306">
    <property type="entry name" value="LexA/Signal peptidase"/>
    <property type="match status" value="1"/>
</dbReference>
<dbReference type="RefSeq" id="WP_189089489.1">
    <property type="nucleotide sequence ID" value="NZ_BMQL01000007.1"/>
</dbReference>
<keyword evidence="2" id="KW-0645">Protease</keyword>
<reference evidence="4" key="2">
    <citation type="submission" date="2020-09" db="EMBL/GenBank/DDBJ databases">
        <authorList>
            <person name="Sun Q."/>
            <person name="Ohkuma M."/>
        </authorList>
    </citation>
    <scope>NUCLEOTIDE SEQUENCE</scope>
    <source>
        <strain evidence="4">JCM 31311</strain>
    </source>
</reference>
<dbReference type="PRINTS" id="PR00727">
    <property type="entry name" value="LEADERPTASE"/>
</dbReference>
<dbReference type="CDD" id="cd06530">
    <property type="entry name" value="S26_SPase_I"/>
    <property type="match status" value="1"/>
</dbReference>
<dbReference type="PANTHER" id="PTHR43390">
    <property type="entry name" value="SIGNAL PEPTIDASE I"/>
    <property type="match status" value="1"/>
</dbReference>
<dbReference type="EC" id="3.4.21.89" evidence="2"/>
<comment type="catalytic activity">
    <reaction evidence="2">
        <text>Cleavage of hydrophobic, N-terminal signal or leader sequences from secreted and periplasmic proteins.</text>
        <dbReference type="EC" id="3.4.21.89"/>
    </reaction>
</comment>
<keyword evidence="2" id="KW-0378">Hydrolase</keyword>
<comment type="subcellular location">
    <subcellularLocation>
        <location evidence="2">Membrane</location>
        <topology evidence="2">Single-pass type II membrane protein</topology>
    </subcellularLocation>
</comment>
<proteinExistence type="inferred from homology"/>
<dbReference type="AlphaFoldDB" id="A0A918F6B3"/>
<name>A0A918F6B3_9DEIO</name>
<dbReference type="InterPro" id="IPR019533">
    <property type="entry name" value="Peptidase_S26"/>
</dbReference>
<keyword evidence="2" id="KW-0472">Membrane</keyword>